<evidence type="ECO:0000256" key="6">
    <source>
        <dbReference type="ARBA" id="ARBA00023136"/>
    </source>
</evidence>
<keyword evidence="6 8" id="KW-0472">Membrane</keyword>
<dbReference type="GO" id="GO:0006882">
    <property type="term" value="P:intracellular zinc ion homeostasis"/>
    <property type="evidence" value="ECO:0007669"/>
    <property type="project" value="InterPro"/>
</dbReference>
<evidence type="ECO:0000256" key="1">
    <source>
        <dbReference type="ARBA" id="ARBA00004141"/>
    </source>
</evidence>
<gene>
    <name evidence="10" type="primary">dmeF</name>
    <name evidence="10" type="ORF">J0M35_17735</name>
</gene>
<keyword evidence="4 8" id="KW-1133">Transmembrane helix</keyword>
<dbReference type="NCBIfam" id="NF033827">
    <property type="entry name" value="CDF_efflux_DmeF"/>
    <property type="match status" value="1"/>
</dbReference>
<evidence type="ECO:0000313" key="11">
    <source>
        <dbReference type="Proteomes" id="UP000664277"/>
    </source>
</evidence>
<feature type="region of interest" description="Disordered" evidence="7">
    <location>
        <begin position="156"/>
        <end position="185"/>
    </location>
</feature>
<dbReference type="Proteomes" id="UP000664277">
    <property type="component" value="Unassembled WGS sequence"/>
</dbReference>
<feature type="transmembrane region" description="Helical" evidence="8">
    <location>
        <begin position="127"/>
        <end position="148"/>
    </location>
</feature>
<comment type="subcellular location">
    <subcellularLocation>
        <location evidence="1">Membrane</location>
        <topology evidence="1">Multi-pass membrane protein</topology>
    </subcellularLocation>
</comment>
<evidence type="ECO:0000256" key="4">
    <source>
        <dbReference type="ARBA" id="ARBA00022989"/>
    </source>
</evidence>
<feature type="region of interest" description="Disordered" evidence="7">
    <location>
        <begin position="1"/>
        <end position="22"/>
    </location>
</feature>
<evidence type="ECO:0000256" key="2">
    <source>
        <dbReference type="ARBA" id="ARBA00022448"/>
    </source>
</evidence>
<evidence type="ECO:0000256" key="3">
    <source>
        <dbReference type="ARBA" id="ARBA00022692"/>
    </source>
</evidence>
<evidence type="ECO:0000256" key="8">
    <source>
        <dbReference type="SAM" id="Phobius"/>
    </source>
</evidence>
<dbReference type="Gene3D" id="1.20.1510.10">
    <property type="entry name" value="Cation efflux protein transmembrane domain"/>
    <property type="match status" value="1"/>
</dbReference>
<dbReference type="NCBIfam" id="TIGR01297">
    <property type="entry name" value="CDF"/>
    <property type="match status" value="1"/>
</dbReference>
<evidence type="ECO:0000256" key="5">
    <source>
        <dbReference type="ARBA" id="ARBA00023065"/>
    </source>
</evidence>
<keyword evidence="3 8" id="KW-0812">Transmembrane</keyword>
<feature type="transmembrane region" description="Helical" evidence="8">
    <location>
        <begin position="28"/>
        <end position="47"/>
    </location>
</feature>
<dbReference type="PANTHER" id="PTHR45755:SF4">
    <property type="entry name" value="ZINC TRANSPORTER 7"/>
    <property type="match status" value="1"/>
</dbReference>
<dbReference type="GO" id="GO:0005385">
    <property type="term" value="F:zinc ion transmembrane transporter activity"/>
    <property type="evidence" value="ECO:0007669"/>
    <property type="project" value="InterPro"/>
</dbReference>
<dbReference type="InterPro" id="IPR058533">
    <property type="entry name" value="Cation_efflux_TM"/>
</dbReference>
<accession>A0A8J7TMI5</accession>
<dbReference type="AlphaFoldDB" id="A0A8J7TMI5"/>
<organism evidence="10 11">
    <name type="scientific">Candidatus Obscuribacter phosphatis</name>
    <dbReference type="NCBI Taxonomy" id="1906157"/>
    <lineage>
        <taxon>Bacteria</taxon>
        <taxon>Bacillati</taxon>
        <taxon>Candidatus Melainabacteria</taxon>
        <taxon>Candidatus Obscuribacterales</taxon>
        <taxon>Candidatus Obscuribacteraceae</taxon>
        <taxon>Candidatus Obscuribacter</taxon>
    </lineage>
</organism>
<evidence type="ECO:0000313" key="10">
    <source>
        <dbReference type="EMBL" id="MBN8662215.1"/>
    </source>
</evidence>
<dbReference type="InterPro" id="IPR027469">
    <property type="entry name" value="Cation_efflux_TMD_sf"/>
</dbReference>
<feature type="transmembrane region" description="Helical" evidence="8">
    <location>
        <begin position="195"/>
        <end position="215"/>
    </location>
</feature>
<evidence type="ECO:0000259" key="9">
    <source>
        <dbReference type="Pfam" id="PF01545"/>
    </source>
</evidence>
<dbReference type="SUPFAM" id="SSF161111">
    <property type="entry name" value="Cation efflux protein transmembrane domain-like"/>
    <property type="match status" value="1"/>
</dbReference>
<keyword evidence="5" id="KW-0406">Ion transport</keyword>
<name>A0A8J7TMI5_9BACT</name>
<feature type="transmembrane region" description="Helical" evidence="8">
    <location>
        <begin position="97"/>
        <end position="115"/>
    </location>
</feature>
<reference evidence="10" key="1">
    <citation type="submission" date="2021-02" db="EMBL/GenBank/DDBJ databases">
        <title>Genome-Resolved Metagenomics of a Microbial Community Performing Photosynthetic Biological Nutrient Removal.</title>
        <authorList>
            <person name="Mcdaniel E.A."/>
        </authorList>
    </citation>
    <scope>NUCLEOTIDE SEQUENCE</scope>
    <source>
        <strain evidence="10">UWPOB_OBS1</strain>
    </source>
</reference>
<evidence type="ECO:0000256" key="7">
    <source>
        <dbReference type="SAM" id="MobiDB-lite"/>
    </source>
</evidence>
<comment type="caution">
    <text evidence="10">The sequence shown here is derived from an EMBL/GenBank/DDBJ whole genome shotgun (WGS) entry which is preliminary data.</text>
</comment>
<keyword evidence="2" id="KW-0813">Transport</keyword>
<dbReference type="InterPro" id="IPR045316">
    <property type="entry name" value="Msc2-like"/>
</dbReference>
<protein>
    <submittedName>
        <fullName evidence="10">CDF family Co(II)/Ni(II) efflux transporter DmeF</fullName>
    </submittedName>
</protein>
<sequence>MEGPNSVKSCHSHSFDSGNESGEKATGLAVLITAAMMVVEIVCGWLFNSMALLADGWHMSSHALALGLSLLAYQAARKLSRDERFTFGTWKIEVLGGYSSALMLVGVALLMLYQSVEHLFRPSPIQFDQAIIVAAIGLAVNLVCAFLLQGAHSHESHSHSHESHSHSHESHSHSHETHSHSHGHDHNRDINLHSAYLHVLADAATSLLAIVALLGGKFFALNCLDPIMGIVGAFLVLGWARGLIKESALVLLDAQMNAPVVSEVREVIACLPSAAELTDLHVWRVGRGKFACIVSISVQEDLSPELVKEKLAIHEELVHITVEVNRSLSQPTLV</sequence>
<dbReference type="Pfam" id="PF01545">
    <property type="entry name" value="Cation_efflux"/>
    <property type="match status" value="1"/>
</dbReference>
<dbReference type="EMBL" id="JAFLCK010000033">
    <property type="protein sequence ID" value="MBN8662215.1"/>
    <property type="molecule type" value="Genomic_DNA"/>
</dbReference>
<dbReference type="InterPro" id="IPR002524">
    <property type="entry name" value="Cation_efflux"/>
</dbReference>
<feature type="transmembrane region" description="Helical" evidence="8">
    <location>
        <begin position="227"/>
        <end position="244"/>
    </location>
</feature>
<dbReference type="GO" id="GO:0016020">
    <property type="term" value="C:membrane"/>
    <property type="evidence" value="ECO:0007669"/>
    <property type="project" value="UniProtKB-SubCell"/>
</dbReference>
<feature type="domain" description="Cation efflux protein transmembrane" evidence="9">
    <location>
        <begin position="28"/>
        <end position="252"/>
    </location>
</feature>
<proteinExistence type="predicted"/>
<dbReference type="PANTHER" id="PTHR45755">
    <property type="match status" value="1"/>
</dbReference>